<name>A0A917C479_9PROT</name>
<organism evidence="1 2">
    <name type="scientific">Terasakiella brassicae</name>
    <dbReference type="NCBI Taxonomy" id="1634917"/>
    <lineage>
        <taxon>Bacteria</taxon>
        <taxon>Pseudomonadati</taxon>
        <taxon>Pseudomonadota</taxon>
        <taxon>Alphaproteobacteria</taxon>
        <taxon>Rhodospirillales</taxon>
        <taxon>Terasakiellaceae</taxon>
        <taxon>Terasakiella</taxon>
    </lineage>
</organism>
<reference evidence="1" key="1">
    <citation type="journal article" date="2014" name="Int. J. Syst. Evol. Microbiol.">
        <title>Complete genome sequence of Corynebacterium casei LMG S-19264T (=DSM 44701T), isolated from a smear-ripened cheese.</title>
        <authorList>
            <consortium name="US DOE Joint Genome Institute (JGI-PGF)"/>
            <person name="Walter F."/>
            <person name="Albersmeier A."/>
            <person name="Kalinowski J."/>
            <person name="Ruckert C."/>
        </authorList>
    </citation>
    <scope>NUCLEOTIDE SEQUENCE</scope>
    <source>
        <strain evidence="1">CGMCC 1.15254</strain>
    </source>
</reference>
<evidence type="ECO:0000313" key="1">
    <source>
        <dbReference type="EMBL" id="GGF71579.1"/>
    </source>
</evidence>
<gene>
    <name evidence="1" type="ORF">GCM10011332_26940</name>
</gene>
<protein>
    <submittedName>
        <fullName evidence="1">Uncharacterized protein</fullName>
    </submittedName>
</protein>
<accession>A0A917C479</accession>
<proteinExistence type="predicted"/>
<dbReference type="Proteomes" id="UP000632498">
    <property type="component" value="Unassembled WGS sequence"/>
</dbReference>
<keyword evidence="2" id="KW-1185">Reference proteome</keyword>
<dbReference type="AlphaFoldDB" id="A0A917C479"/>
<reference evidence="1" key="2">
    <citation type="submission" date="2020-09" db="EMBL/GenBank/DDBJ databases">
        <authorList>
            <person name="Sun Q."/>
            <person name="Zhou Y."/>
        </authorList>
    </citation>
    <scope>NUCLEOTIDE SEQUENCE</scope>
    <source>
        <strain evidence="1">CGMCC 1.15254</strain>
    </source>
</reference>
<dbReference type="EMBL" id="BMHV01000022">
    <property type="protein sequence ID" value="GGF71579.1"/>
    <property type="molecule type" value="Genomic_DNA"/>
</dbReference>
<sequence>MSQTTPGLTKLTGLEGECVLVRLDQIACAYPSNLYGAGDDSNEFDVETLACTRLSMICGDVLHVIESPEEILALAHAQS</sequence>
<evidence type="ECO:0000313" key="2">
    <source>
        <dbReference type="Proteomes" id="UP000632498"/>
    </source>
</evidence>
<comment type="caution">
    <text evidence="1">The sequence shown here is derived from an EMBL/GenBank/DDBJ whole genome shotgun (WGS) entry which is preliminary data.</text>
</comment>
<dbReference type="RefSeq" id="WP_188666193.1">
    <property type="nucleotide sequence ID" value="NZ_BMHV01000022.1"/>
</dbReference>